<feature type="chain" id="PRO_5025394703" evidence="1">
    <location>
        <begin position="23"/>
        <end position="364"/>
    </location>
</feature>
<organism evidence="3 4">
    <name type="scientific">Rhodocytophaga rosea</name>
    <dbReference type="NCBI Taxonomy" id="2704465"/>
    <lineage>
        <taxon>Bacteria</taxon>
        <taxon>Pseudomonadati</taxon>
        <taxon>Bacteroidota</taxon>
        <taxon>Cytophagia</taxon>
        <taxon>Cytophagales</taxon>
        <taxon>Rhodocytophagaceae</taxon>
        <taxon>Rhodocytophaga</taxon>
    </lineage>
</organism>
<dbReference type="PANTHER" id="PTHR45856">
    <property type="entry name" value="ALPHA/BETA-HYDROLASES SUPERFAMILY PROTEIN"/>
    <property type="match status" value="1"/>
</dbReference>
<dbReference type="RefSeq" id="WP_162445707.1">
    <property type="nucleotide sequence ID" value="NZ_CP048222.1"/>
</dbReference>
<evidence type="ECO:0000313" key="3">
    <source>
        <dbReference type="EMBL" id="QHT69723.1"/>
    </source>
</evidence>
<feature type="domain" description="Fungal lipase-type" evidence="2">
    <location>
        <begin position="88"/>
        <end position="241"/>
    </location>
</feature>
<evidence type="ECO:0000256" key="1">
    <source>
        <dbReference type="SAM" id="SignalP"/>
    </source>
</evidence>
<dbReference type="Pfam" id="PF01764">
    <property type="entry name" value="Lipase_3"/>
    <property type="match status" value="1"/>
</dbReference>
<dbReference type="InterPro" id="IPR051218">
    <property type="entry name" value="Sec_MonoDiacylglyc_Lipase"/>
</dbReference>
<evidence type="ECO:0000259" key="2">
    <source>
        <dbReference type="Pfam" id="PF01764"/>
    </source>
</evidence>
<gene>
    <name evidence="3" type="ORF">GXP67_25285</name>
</gene>
<dbReference type="SUPFAM" id="SSF53474">
    <property type="entry name" value="alpha/beta-Hydrolases"/>
    <property type="match status" value="1"/>
</dbReference>
<dbReference type="PANTHER" id="PTHR45856:SF11">
    <property type="entry name" value="FUNGAL LIPASE-LIKE DOMAIN-CONTAINING PROTEIN"/>
    <property type="match status" value="1"/>
</dbReference>
<evidence type="ECO:0000313" key="4">
    <source>
        <dbReference type="Proteomes" id="UP000480178"/>
    </source>
</evidence>
<dbReference type="KEGG" id="rhoz:GXP67_25285"/>
<dbReference type="Proteomes" id="UP000480178">
    <property type="component" value="Chromosome"/>
</dbReference>
<dbReference type="AlphaFoldDB" id="A0A6C0GQ28"/>
<keyword evidence="1" id="KW-0732">Signal</keyword>
<sequence length="364" mass="41541">MRIKLRTAFFACIFLISAGSYGQVLQPGFDKAEFVELLKVFSRWGDSTFYKGIPESQEYRRVYSSPIMGLENKWELLSSKTRNVALINLRGTTTDPVSWLENFYAAMVPASGSMILAKNMKFDYQLATNPRAAVHVGWLIGIGFLAADILPKMDSCYKAGTKDFIIHGHSQGGALAYLLTAHLYSLIDSGKLLKDIQLKTYCAAGPKPGNLYFAYDYEKRTMGGWAYNIVNSADWVPEVPISIQTVNDFNQTNPFVNARKGFKKEPLARRVALNHVYSQLTKHTLRAQRRYQKYLGKTTSRFVKSHLKDIELPKYVDSNHYVRTGNFIVLEADETYYKQFPDSETKVFTHHLIQPYLYLTEKLK</sequence>
<accession>A0A6C0GQ28</accession>
<keyword evidence="4" id="KW-1185">Reference proteome</keyword>
<proteinExistence type="predicted"/>
<dbReference type="EMBL" id="CP048222">
    <property type="protein sequence ID" value="QHT69723.1"/>
    <property type="molecule type" value="Genomic_DNA"/>
</dbReference>
<dbReference type="GO" id="GO:0006629">
    <property type="term" value="P:lipid metabolic process"/>
    <property type="evidence" value="ECO:0007669"/>
    <property type="project" value="InterPro"/>
</dbReference>
<dbReference type="InterPro" id="IPR002921">
    <property type="entry name" value="Fungal_lipase-type"/>
</dbReference>
<dbReference type="InterPro" id="IPR029058">
    <property type="entry name" value="AB_hydrolase_fold"/>
</dbReference>
<dbReference type="Gene3D" id="3.40.50.1820">
    <property type="entry name" value="alpha/beta hydrolase"/>
    <property type="match status" value="1"/>
</dbReference>
<name>A0A6C0GQ28_9BACT</name>
<feature type="signal peptide" evidence="1">
    <location>
        <begin position="1"/>
        <end position="22"/>
    </location>
</feature>
<dbReference type="CDD" id="cd00519">
    <property type="entry name" value="Lipase_3"/>
    <property type="match status" value="1"/>
</dbReference>
<protein>
    <submittedName>
        <fullName evidence="3">Lipase family protein</fullName>
    </submittedName>
</protein>
<reference evidence="3 4" key="1">
    <citation type="submission" date="2020-01" db="EMBL/GenBank/DDBJ databases">
        <authorList>
            <person name="Kim M.K."/>
        </authorList>
    </citation>
    <scope>NUCLEOTIDE SEQUENCE [LARGE SCALE GENOMIC DNA]</scope>
    <source>
        <strain evidence="3 4">172606-1</strain>
    </source>
</reference>